<dbReference type="RefSeq" id="WP_118220622.1">
    <property type="nucleotide sequence ID" value="NZ_JADNIJ010000001.1"/>
</dbReference>
<sequence>MRRILLTYILLFVLGLLAVQAQQPFNTLDNRDRYGNQVDPSTQPDSLDTSTDVQSIPPKLYMWQLSETLGNRTIVPADTLALNFQNTNLVGGMTGEYNFLGNLGSPRLSRIFFNRQDDEPTLFMAPYSSFFVRPDQVFFTNSNVPYTNLTYYKAGNKVNGEERFKSYFSVNVNKRLAFGFNFDYLYGRGYYANQSTSHFNAGLFGSYIGERYQIQAVYNNFFMKMNENGGIANDGYITRPDTMAEGKKEYSSTTIPVKMEQTSNRNKDFYIYLTQRYRLGFKRRVLKEEAQNNSVQQRFSPTAPTAPIASSIAPADSLATGSLATDSLPANNLAMGDNLSLDSLNNNHALPEDTNFVEEFVPVTSFIHTFKIERARHSYQSVSTPDENAYYNKQGVSRDSTTAFSVKNVFGIALLEGFNRYAKAGLTGYISHKFSRYDLMNADSMTVDRFTEQEIYVGGELAKRQGKTLHYSIDGEVGIMDKAMGQFRVNGNMDLNFRLWKDTVNLIVRGFVKNTLPSFYMRHYHSNLHVWDNDNMEKEFRTRVEGELNIDRWGTNLRAGVENVKNYTYLNQKAVPEQNSGNIQILSATLKQNFRAGIFHLDNEVTWQKSSNETVLPLPQFSVYSNLYLLTKLAKKVLTVQLGADVRYFTKYNAPAYTPSIQQFHLQPENDQVEIGGYPIVNVYANLHLKRTRLFAMYSHVNQGMGTRNSFLVPHYPINPSLLRIGVSWNFYD</sequence>
<dbReference type="InterPro" id="IPR025631">
    <property type="entry name" value="Porin_10"/>
</dbReference>
<evidence type="ECO:0008006" key="4">
    <source>
        <dbReference type="Google" id="ProtNLM"/>
    </source>
</evidence>
<evidence type="ECO:0000256" key="1">
    <source>
        <dbReference type="SAM" id="MobiDB-lite"/>
    </source>
</evidence>
<accession>A0A414LLC2</accession>
<reference evidence="2 3" key="1">
    <citation type="submission" date="2018-08" db="EMBL/GenBank/DDBJ databases">
        <title>A genome reference for cultivated species of the human gut microbiota.</title>
        <authorList>
            <person name="Zou Y."/>
            <person name="Xue W."/>
            <person name="Luo G."/>
        </authorList>
    </citation>
    <scope>NUCLEOTIDE SEQUENCE [LARGE SCALE GENOMIC DNA]</scope>
    <source>
        <strain evidence="2 3">AM27-17</strain>
    </source>
</reference>
<feature type="region of interest" description="Disordered" evidence="1">
    <location>
        <begin position="29"/>
        <end position="53"/>
    </location>
</feature>
<dbReference type="AlphaFoldDB" id="A0A414LLC2"/>
<dbReference type="EMBL" id="QSKV01000001">
    <property type="protein sequence ID" value="RHE95427.1"/>
    <property type="molecule type" value="Genomic_DNA"/>
</dbReference>
<dbReference type="Pfam" id="PF14121">
    <property type="entry name" value="Porin_10"/>
    <property type="match status" value="1"/>
</dbReference>
<evidence type="ECO:0000313" key="3">
    <source>
        <dbReference type="Proteomes" id="UP000285650"/>
    </source>
</evidence>
<gene>
    <name evidence="2" type="ORF">DW712_01610</name>
</gene>
<protein>
    <recommendedName>
        <fullName evidence="4">Porin</fullName>
    </recommendedName>
</protein>
<feature type="compositionally biased region" description="Polar residues" evidence="1">
    <location>
        <begin position="38"/>
        <end position="53"/>
    </location>
</feature>
<dbReference type="Proteomes" id="UP000285650">
    <property type="component" value="Unassembled WGS sequence"/>
</dbReference>
<organism evidence="2 3">
    <name type="scientific">Bacteroides intestinalis</name>
    <dbReference type="NCBI Taxonomy" id="329854"/>
    <lineage>
        <taxon>Bacteria</taxon>
        <taxon>Pseudomonadati</taxon>
        <taxon>Bacteroidota</taxon>
        <taxon>Bacteroidia</taxon>
        <taxon>Bacteroidales</taxon>
        <taxon>Bacteroidaceae</taxon>
        <taxon>Bacteroides</taxon>
    </lineage>
</organism>
<evidence type="ECO:0000313" key="2">
    <source>
        <dbReference type="EMBL" id="RHE95427.1"/>
    </source>
</evidence>
<proteinExistence type="predicted"/>
<name>A0A414LLC2_9BACE</name>
<comment type="caution">
    <text evidence="2">The sequence shown here is derived from an EMBL/GenBank/DDBJ whole genome shotgun (WGS) entry which is preliminary data.</text>
</comment>